<feature type="compositionally biased region" description="Low complexity" evidence="1">
    <location>
        <begin position="286"/>
        <end position="305"/>
    </location>
</feature>
<feature type="compositionally biased region" description="Low complexity" evidence="1">
    <location>
        <begin position="366"/>
        <end position="380"/>
    </location>
</feature>
<gene>
    <name evidence="2" type="ORF">BO70DRAFT_188193</name>
</gene>
<evidence type="ECO:0000256" key="1">
    <source>
        <dbReference type="SAM" id="MobiDB-lite"/>
    </source>
</evidence>
<feature type="region of interest" description="Disordered" evidence="1">
    <location>
        <begin position="1"/>
        <end position="442"/>
    </location>
</feature>
<feature type="compositionally biased region" description="Basic residues" evidence="1">
    <location>
        <begin position="387"/>
        <end position="400"/>
    </location>
</feature>
<feature type="compositionally biased region" description="Low complexity" evidence="1">
    <location>
        <begin position="70"/>
        <end position="80"/>
    </location>
</feature>
<dbReference type="GeneID" id="37060726"/>
<feature type="compositionally biased region" description="Low complexity" evidence="1">
    <location>
        <begin position="265"/>
        <end position="279"/>
    </location>
</feature>
<dbReference type="Proteomes" id="UP000247233">
    <property type="component" value="Unassembled WGS sequence"/>
</dbReference>
<feature type="compositionally biased region" description="Acidic residues" evidence="1">
    <location>
        <begin position="124"/>
        <end position="189"/>
    </location>
</feature>
<sequence length="776" mass="85749">MPLSRLATPRRKKRDASDSVDFLNGIMRTQPSQTQQLSTPHPRRRTLPARTRPAEEISHSPTADFPDTRSSSPISSQIPPTEAPSQWFHESEPGAPGVRLPRLRRHKSPLLQYGVGEKSPSADEIYDEGADEQLDEEASERSEEEADEEADEQSEQSLVEEVEEQSEEQSDEEVDQEAVEQPDQEADEQADAHIDDPGTPRKSHQGPLSVEGLRSDVDFSSDNELTPGQRPATRKSTTSQGQDVAETNEELGEDEWVDAAEIQSATETTAPDGAAPADTVWVVIESGPASTSTTPPSKPQPTETSATKRITQPTTTSPEHDQTRATATPELDEPSETSATPTAPPSTQSRALSDTAARPDRPSSPAPVAEAPPSSTAAVAQVSPTNKHTRKRRHTQSKHHATTDEVESEPRRRKRAAPQPSSPASEDAYQPSHQGSDAAPDTTEEIVHEVELDESPWFLQASKHDGQTENWKTLTSTARQLRDRATTSHIADFGQVTGEISSCAELLRSICRGLQDGVGPSDNDVLSYGTGLEAIKEHGDACLDEVARLSRRERLEGGQPRKATRQVKDFERHVLPPLVELILISLQAYETDSSLFPEAYDCLDRTMKVLLQLCVRVGRQVQGKYVASGASSSKLQQPLKKLRKSLADDGWGGSYYSHRPQPPPPPTRGSTSSASKAGARGWTEEQEWTDDQMQALIQGLQEFQGRSIPTLQLMAILIPTGANRYYQIWSHYGKRLGRRQVREVREESEQLYDRLLPQMSRDELASHEWWLPKIQR</sequence>
<evidence type="ECO:0000313" key="2">
    <source>
        <dbReference type="EMBL" id="PWY65210.1"/>
    </source>
</evidence>
<feature type="compositionally biased region" description="Basic and acidic residues" evidence="1">
    <location>
        <begin position="190"/>
        <end position="199"/>
    </location>
</feature>
<accession>A0A317UYY5</accession>
<dbReference type="VEuPathDB" id="FungiDB:BO70DRAFT_188193"/>
<feature type="compositionally biased region" description="Low complexity" evidence="1">
    <location>
        <begin position="336"/>
        <end position="349"/>
    </location>
</feature>
<dbReference type="STRING" id="1448321.A0A317UYY5"/>
<dbReference type="AlphaFoldDB" id="A0A317UYY5"/>
<feature type="compositionally biased region" description="Polar residues" evidence="1">
    <location>
        <begin position="307"/>
        <end position="317"/>
    </location>
</feature>
<keyword evidence="3" id="KW-1185">Reference proteome</keyword>
<comment type="caution">
    <text evidence="2">The sequence shown here is derived from an EMBL/GenBank/DDBJ whole genome shotgun (WGS) entry which is preliminary data.</text>
</comment>
<feature type="compositionally biased region" description="Acidic residues" evidence="1">
    <location>
        <begin position="246"/>
        <end position="258"/>
    </location>
</feature>
<evidence type="ECO:0000313" key="3">
    <source>
        <dbReference type="Proteomes" id="UP000247233"/>
    </source>
</evidence>
<protein>
    <submittedName>
        <fullName evidence="2">Uncharacterized protein</fullName>
    </submittedName>
</protein>
<proteinExistence type="predicted"/>
<dbReference type="RefSeq" id="XP_025394421.1">
    <property type="nucleotide sequence ID" value="XM_025538489.1"/>
</dbReference>
<dbReference type="EMBL" id="MSFL01000053">
    <property type="protein sequence ID" value="PWY65210.1"/>
    <property type="molecule type" value="Genomic_DNA"/>
</dbReference>
<organism evidence="2 3">
    <name type="scientific">Aspergillus heteromorphus CBS 117.55</name>
    <dbReference type="NCBI Taxonomy" id="1448321"/>
    <lineage>
        <taxon>Eukaryota</taxon>
        <taxon>Fungi</taxon>
        <taxon>Dikarya</taxon>
        <taxon>Ascomycota</taxon>
        <taxon>Pezizomycotina</taxon>
        <taxon>Eurotiomycetes</taxon>
        <taxon>Eurotiomycetidae</taxon>
        <taxon>Eurotiales</taxon>
        <taxon>Aspergillaceae</taxon>
        <taxon>Aspergillus</taxon>
        <taxon>Aspergillus subgen. Circumdati</taxon>
    </lineage>
</organism>
<feature type="compositionally biased region" description="Low complexity" evidence="1">
    <location>
        <begin position="29"/>
        <end position="40"/>
    </location>
</feature>
<reference evidence="2 3" key="1">
    <citation type="submission" date="2016-12" db="EMBL/GenBank/DDBJ databases">
        <title>The genomes of Aspergillus section Nigri reveals drivers in fungal speciation.</title>
        <authorList>
            <consortium name="DOE Joint Genome Institute"/>
            <person name="Vesth T.C."/>
            <person name="Nybo J."/>
            <person name="Theobald S."/>
            <person name="Brandl J."/>
            <person name="Frisvad J.C."/>
            <person name="Nielsen K.F."/>
            <person name="Lyhne E.K."/>
            <person name="Kogle M.E."/>
            <person name="Kuo A."/>
            <person name="Riley R."/>
            <person name="Clum A."/>
            <person name="Nolan M."/>
            <person name="Lipzen A."/>
            <person name="Salamov A."/>
            <person name="Henrissat B."/>
            <person name="Wiebenga A."/>
            <person name="De Vries R.P."/>
            <person name="Grigoriev I.V."/>
            <person name="Mortensen U.H."/>
            <person name="Andersen M.R."/>
            <person name="Baker S.E."/>
        </authorList>
    </citation>
    <scope>NUCLEOTIDE SEQUENCE [LARGE SCALE GENOMIC DNA]</scope>
    <source>
        <strain evidence="2 3">CBS 117.55</strain>
    </source>
</reference>
<feature type="region of interest" description="Disordered" evidence="1">
    <location>
        <begin position="652"/>
        <end position="684"/>
    </location>
</feature>
<name>A0A317UYY5_9EURO</name>
<dbReference type="OrthoDB" id="5431211at2759"/>